<gene>
    <name evidence="2" type="ORF">FE784_32845</name>
</gene>
<dbReference type="OrthoDB" id="9773293at2"/>
<evidence type="ECO:0000259" key="1">
    <source>
        <dbReference type="Pfam" id="PF12697"/>
    </source>
</evidence>
<dbReference type="PANTHER" id="PTHR43689">
    <property type="entry name" value="HYDROLASE"/>
    <property type="match status" value="1"/>
</dbReference>
<name>A0A5C4T1P1_9BACL</name>
<evidence type="ECO:0000313" key="2">
    <source>
        <dbReference type="EMBL" id="TNJ62019.1"/>
    </source>
</evidence>
<dbReference type="SUPFAM" id="SSF53474">
    <property type="entry name" value="alpha/beta-Hydrolases"/>
    <property type="match status" value="1"/>
</dbReference>
<dbReference type="RefSeq" id="WP_139606481.1">
    <property type="nucleotide sequence ID" value="NZ_VDCQ01000067.1"/>
</dbReference>
<dbReference type="InterPro" id="IPR029058">
    <property type="entry name" value="AB_hydrolase_fold"/>
</dbReference>
<dbReference type="Pfam" id="PF12697">
    <property type="entry name" value="Abhydrolase_6"/>
    <property type="match status" value="1"/>
</dbReference>
<protein>
    <submittedName>
        <fullName evidence="2">Alpha/beta fold hydrolase</fullName>
    </submittedName>
</protein>
<sequence>MNGSCCIWIHGWGMSPGVWDDPRDLLPAARHRMFSYADCDSVEQMRERLRRMIREETAPVHLIGWSLGGMLALEAALEQWERSAPGDAGGAEHLPHPIVRVILIGATLRFAGPDRAKSWPERIVRRMKTQMETRPEETLLRFAESMFSAAEREYRSEYPRWMERLRMNTDFSRQGLDAGLQYLLETDLTGRWSRFASGRSENGSAALSDEHRPDVVWLHGTEDPICPFGAVADIPGRALIVFRGAGHVPFMTEPDLFAEAVRRIVHDYR</sequence>
<feature type="domain" description="AB hydrolase-1" evidence="1">
    <location>
        <begin position="7"/>
        <end position="260"/>
    </location>
</feature>
<keyword evidence="2" id="KW-0378">Hydrolase</keyword>
<dbReference type="Proteomes" id="UP000307943">
    <property type="component" value="Unassembled WGS sequence"/>
</dbReference>
<dbReference type="Gene3D" id="3.40.50.1820">
    <property type="entry name" value="alpha/beta hydrolase"/>
    <property type="match status" value="1"/>
</dbReference>
<dbReference type="GO" id="GO:0016787">
    <property type="term" value="F:hydrolase activity"/>
    <property type="evidence" value="ECO:0007669"/>
    <property type="project" value="UniProtKB-KW"/>
</dbReference>
<dbReference type="PANTHER" id="PTHR43689:SF8">
    <property type="entry name" value="ALPHA_BETA-HYDROLASES SUPERFAMILY PROTEIN"/>
    <property type="match status" value="1"/>
</dbReference>
<dbReference type="AlphaFoldDB" id="A0A5C4T1P1"/>
<dbReference type="InterPro" id="IPR000073">
    <property type="entry name" value="AB_hydrolase_1"/>
</dbReference>
<proteinExistence type="predicted"/>
<evidence type="ECO:0000313" key="3">
    <source>
        <dbReference type="Proteomes" id="UP000307943"/>
    </source>
</evidence>
<comment type="caution">
    <text evidence="2">The sequence shown here is derived from an EMBL/GenBank/DDBJ whole genome shotgun (WGS) entry which is preliminary data.</text>
</comment>
<reference evidence="2 3" key="1">
    <citation type="submission" date="2019-05" db="EMBL/GenBank/DDBJ databases">
        <title>We sequenced the genome of Paenibacillus hemerocallicola KCTC 33185 for further insight into its adaptation and study the phylogeny of Paenibacillus.</title>
        <authorList>
            <person name="Narsing Rao M.P."/>
        </authorList>
    </citation>
    <scope>NUCLEOTIDE SEQUENCE [LARGE SCALE GENOMIC DNA]</scope>
    <source>
        <strain evidence="2 3">KCTC 33185</strain>
    </source>
</reference>
<dbReference type="EMBL" id="VDCQ01000067">
    <property type="protein sequence ID" value="TNJ62019.1"/>
    <property type="molecule type" value="Genomic_DNA"/>
</dbReference>
<accession>A0A5C4T1P1</accession>
<organism evidence="2 3">
    <name type="scientific">Paenibacillus hemerocallicola</name>
    <dbReference type="NCBI Taxonomy" id="1172614"/>
    <lineage>
        <taxon>Bacteria</taxon>
        <taxon>Bacillati</taxon>
        <taxon>Bacillota</taxon>
        <taxon>Bacilli</taxon>
        <taxon>Bacillales</taxon>
        <taxon>Paenibacillaceae</taxon>
        <taxon>Paenibacillus</taxon>
    </lineage>
</organism>
<keyword evidence="3" id="KW-1185">Reference proteome</keyword>